<protein>
    <submittedName>
        <fullName evidence="2">Uncharacterized protein</fullName>
    </submittedName>
</protein>
<accession>A0A4S4MMC4</accession>
<evidence type="ECO:0000256" key="1">
    <source>
        <dbReference type="SAM" id="MobiDB-lite"/>
    </source>
</evidence>
<feature type="region of interest" description="Disordered" evidence="1">
    <location>
        <begin position="41"/>
        <end position="141"/>
    </location>
</feature>
<organism evidence="2 3">
    <name type="scientific">Antrodiella citrinella</name>
    <dbReference type="NCBI Taxonomy" id="2447956"/>
    <lineage>
        <taxon>Eukaryota</taxon>
        <taxon>Fungi</taxon>
        <taxon>Dikarya</taxon>
        <taxon>Basidiomycota</taxon>
        <taxon>Agaricomycotina</taxon>
        <taxon>Agaricomycetes</taxon>
        <taxon>Polyporales</taxon>
        <taxon>Steccherinaceae</taxon>
        <taxon>Antrodiella</taxon>
    </lineage>
</organism>
<feature type="non-terminal residue" evidence="2">
    <location>
        <position position="1"/>
    </location>
</feature>
<dbReference type="Proteomes" id="UP000308730">
    <property type="component" value="Unassembled WGS sequence"/>
</dbReference>
<comment type="caution">
    <text evidence="2">The sequence shown here is derived from an EMBL/GenBank/DDBJ whole genome shotgun (WGS) entry which is preliminary data.</text>
</comment>
<evidence type="ECO:0000313" key="2">
    <source>
        <dbReference type="EMBL" id="THH26845.1"/>
    </source>
</evidence>
<feature type="compositionally biased region" description="Acidic residues" evidence="1">
    <location>
        <begin position="117"/>
        <end position="126"/>
    </location>
</feature>
<gene>
    <name evidence="2" type="ORF">EUX98_g7343</name>
</gene>
<evidence type="ECO:0000313" key="3">
    <source>
        <dbReference type="Proteomes" id="UP000308730"/>
    </source>
</evidence>
<dbReference type="AlphaFoldDB" id="A0A4S4MMC4"/>
<reference evidence="2 3" key="1">
    <citation type="submission" date="2019-02" db="EMBL/GenBank/DDBJ databases">
        <title>Genome sequencing of the rare red list fungi Antrodiella citrinella (Flaviporus citrinellus).</title>
        <authorList>
            <person name="Buettner E."/>
            <person name="Kellner H."/>
        </authorList>
    </citation>
    <scope>NUCLEOTIDE SEQUENCE [LARGE SCALE GENOMIC DNA]</scope>
    <source>
        <strain evidence="2 3">DSM 108506</strain>
    </source>
</reference>
<proteinExistence type="predicted"/>
<name>A0A4S4MMC4_9APHY</name>
<dbReference type="EMBL" id="SGPM01000305">
    <property type="protein sequence ID" value="THH26845.1"/>
    <property type="molecule type" value="Genomic_DNA"/>
</dbReference>
<keyword evidence="3" id="KW-1185">Reference proteome</keyword>
<sequence length="211" mass="23283">PQVVADHSVKATQSSPLDIGFLSQPHEEANNNVIGVGRTALAGNVTGDPGIISEGSQNVPRRTEDTLSEVETGLRPPPTSIRQHESPAVASRSLPESRSSKHLHLPRLSADPQPVSGEEEEADEEHEVQLKEVESEDGSESELHYRYGITRFKIENTMEAMKEIIDTSEDPVKTGRLLGDLLHDTSNKFRTYRDMEVNHVTGASYYRANAF</sequence>